<evidence type="ECO:0000313" key="12">
    <source>
        <dbReference type="Proteomes" id="UP001174936"/>
    </source>
</evidence>
<protein>
    <submittedName>
        <fullName evidence="11">Nnf1-domain-containing protein</fullName>
    </submittedName>
</protein>
<feature type="compositionally biased region" description="Pro residues" evidence="10">
    <location>
        <begin position="53"/>
        <end position="67"/>
    </location>
</feature>
<organism evidence="11 12">
    <name type="scientific">Cercophora newfieldiana</name>
    <dbReference type="NCBI Taxonomy" id="92897"/>
    <lineage>
        <taxon>Eukaryota</taxon>
        <taxon>Fungi</taxon>
        <taxon>Dikarya</taxon>
        <taxon>Ascomycota</taxon>
        <taxon>Pezizomycotina</taxon>
        <taxon>Sordariomycetes</taxon>
        <taxon>Sordariomycetidae</taxon>
        <taxon>Sordariales</taxon>
        <taxon>Lasiosphaeriaceae</taxon>
        <taxon>Cercophora</taxon>
    </lineage>
</organism>
<reference evidence="11" key="1">
    <citation type="submission" date="2023-06" db="EMBL/GenBank/DDBJ databases">
        <title>Genome-scale phylogeny and comparative genomics of the fungal order Sordariales.</title>
        <authorList>
            <consortium name="Lawrence Berkeley National Laboratory"/>
            <person name="Hensen N."/>
            <person name="Bonometti L."/>
            <person name="Westerberg I."/>
            <person name="Brannstrom I.O."/>
            <person name="Guillou S."/>
            <person name="Cros-Aarteil S."/>
            <person name="Calhoun S."/>
            <person name="Haridas S."/>
            <person name="Kuo A."/>
            <person name="Mondo S."/>
            <person name="Pangilinan J."/>
            <person name="Riley R."/>
            <person name="Labutti K."/>
            <person name="Andreopoulos B."/>
            <person name="Lipzen A."/>
            <person name="Chen C."/>
            <person name="Yanf M."/>
            <person name="Daum C."/>
            <person name="Ng V."/>
            <person name="Clum A."/>
            <person name="Steindorff A."/>
            <person name="Ohm R."/>
            <person name="Martin F."/>
            <person name="Silar P."/>
            <person name="Natvig D."/>
            <person name="Lalanne C."/>
            <person name="Gautier V."/>
            <person name="Ament-Velasquez S.L."/>
            <person name="Kruys A."/>
            <person name="Hutchinson M.I."/>
            <person name="Powell A.J."/>
            <person name="Barry K."/>
            <person name="Miller A.N."/>
            <person name="Grigoriev I.V."/>
            <person name="Debuchy R."/>
            <person name="Gladieux P."/>
            <person name="Thoren M.H."/>
            <person name="Johannesson H."/>
        </authorList>
    </citation>
    <scope>NUCLEOTIDE SEQUENCE</scope>
    <source>
        <strain evidence="11">SMH2532-1</strain>
    </source>
</reference>
<evidence type="ECO:0000256" key="4">
    <source>
        <dbReference type="ARBA" id="ARBA00022618"/>
    </source>
</evidence>
<feature type="compositionally biased region" description="Pro residues" evidence="10">
    <location>
        <begin position="9"/>
        <end position="41"/>
    </location>
</feature>
<name>A0AA39Y6F6_9PEZI</name>
<proteinExistence type="predicted"/>
<keyword evidence="12" id="KW-1185">Reference proteome</keyword>
<evidence type="ECO:0000256" key="8">
    <source>
        <dbReference type="ARBA" id="ARBA00023306"/>
    </source>
</evidence>
<dbReference type="AlphaFoldDB" id="A0AA39Y6F6"/>
<feature type="region of interest" description="Disordered" evidence="10">
    <location>
        <begin position="1"/>
        <end position="78"/>
    </location>
</feature>
<evidence type="ECO:0000256" key="1">
    <source>
        <dbReference type="ARBA" id="ARBA00004123"/>
    </source>
</evidence>
<keyword evidence="5" id="KW-0498">Mitosis</keyword>
<evidence type="ECO:0000256" key="7">
    <source>
        <dbReference type="ARBA" id="ARBA00023242"/>
    </source>
</evidence>
<keyword evidence="3" id="KW-0158">Chromosome</keyword>
<dbReference type="Proteomes" id="UP001174936">
    <property type="component" value="Unassembled WGS sequence"/>
</dbReference>
<keyword evidence="8" id="KW-0131">Cell cycle</keyword>
<dbReference type="PANTHER" id="PTHR15459:SF3">
    <property type="entry name" value="POLYAMINE-MODULATED FACTOR 1"/>
    <property type="match status" value="1"/>
</dbReference>
<comment type="subcellular location">
    <subcellularLocation>
        <location evidence="2">Chromosome</location>
        <location evidence="2">Centromere</location>
        <location evidence="2">Kinetochore</location>
    </subcellularLocation>
    <subcellularLocation>
        <location evidence="1">Nucleus</location>
    </subcellularLocation>
</comment>
<dbReference type="Pfam" id="PF03980">
    <property type="entry name" value="Nnf1"/>
    <property type="match status" value="1"/>
</dbReference>
<sequence length="268" mass="28802">MSEETANTTPPPPPQQQNEPPQPTEPDAAPAPAPAPAPEQPPSGSGSGSSDAPAPPEPQPEPDSPPLPDKHTPVTPGPRATRLQELFATTLRHTLDKVSRDNFGACFPTVAAKAPGMLEFVQRQMVERLRGLCEKEFDNILQNRSVIPKLNELELLLSDATARKQSSSSSSEIPTPPHTLPAERVLDAYLAPHLTSQQSQLNARLQTVQSHNAQLFDEIQAQRAEIEALLGAVERTLSDMDGASGLLDEVVDDLAQETRTAEVEMSGT</sequence>
<evidence type="ECO:0000256" key="2">
    <source>
        <dbReference type="ARBA" id="ARBA00004629"/>
    </source>
</evidence>
<evidence type="ECO:0000256" key="6">
    <source>
        <dbReference type="ARBA" id="ARBA00022838"/>
    </source>
</evidence>
<dbReference type="PANTHER" id="PTHR15459">
    <property type="entry name" value="POLYAMINE-MODULATED FACTOR 1"/>
    <property type="match status" value="1"/>
</dbReference>
<evidence type="ECO:0000313" key="11">
    <source>
        <dbReference type="EMBL" id="KAK0646225.1"/>
    </source>
</evidence>
<keyword evidence="7" id="KW-0539">Nucleus</keyword>
<dbReference type="GO" id="GO:0000444">
    <property type="term" value="C:MIS12/MIND type complex"/>
    <property type="evidence" value="ECO:0007669"/>
    <property type="project" value="InterPro"/>
</dbReference>
<evidence type="ECO:0000256" key="10">
    <source>
        <dbReference type="SAM" id="MobiDB-lite"/>
    </source>
</evidence>
<evidence type="ECO:0000256" key="9">
    <source>
        <dbReference type="ARBA" id="ARBA00023328"/>
    </source>
</evidence>
<keyword evidence="4" id="KW-0132">Cell division</keyword>
<dbReference type="GO" id="GO:0007059">
    <property type="term" value="P:chromosome segregation"/>
    <property type="evidence" value="ECO:0007669"/>
    <property type="project" value="TreeGrafter"/>
</dbReference>
<dbReference type="GO" id="GO:0051301">
    <property type="term" value="P:cell division"/>
    <property type="evidence" value="ECO:0007669"/>
    <property type="project" value="UniProtKB-KW"/>
</dbReference>
<accession>A0AA39Y6F6</accession>
<dbReference type="InterPro" id="IPR007128">
    <property type="entry name" value="PMF1/Nnf1"/>
</dbReference>
<comment type="caution">
    <text evidence="11">The sequence shown here is derived from an EMBL/GenBank/DDBJ whole genome shotgun (WGS) entry which is preliminary data.</text>
</comment>
<evidence type="ECO:0000256" key="5">
    <source>
        <dbReference type="ARBA" id="ARBA00022776"/>
    </source>
</evidence>
<feature type="compositionally biased region" description="Low complexity" evidence="10">
    <location>
        <begin position="42"/>
        <end position="52"/>
    </location>
</feature>
<keyword evidence="9" id="KW-0137">Centromere</keyword>
<dbReference type="GO" id="GO:0005634">
    <property type="term" value="C:nucleus"/>
    <property type="evidence" value="ECO:0007669"/>
    <property type="project" value="UniProtKB-SubCell"/>
</dbReference>
<dbReference type="EMBL" id="JAULSV010000004">
    <property type="protein sequence ID" value="KAK0646225.1"/>
    <property type="molecule type" value="Genomic_DNA"/>
</dbReference>
<keyword evidence="6" id="KW-0995">Kinetochore</keyword>
<gene>
    <name evidence="11" type="ORF">B0T16DRAFT_156900</name>
</gene>
<evidence type="ECO:0000256" key="3">
    <source>
        <dbReference type="ARBA" id="ARBA00022454"/>
    </source>
</evidence>